<comment type="similarity">
    <text evidence="1 4">Belongs to the glycerate kinase type-1 family.</text>
</comment>
<dbReference type="Proteomes" id="UP000242712">
    <property type="component" value="Unassembled WGS sequence"/>
</dbReference>
<dbReference type="NCBIfam" id="TIGR00045">
    <property type="entry name" value="glycerate kinase"/>
    <property type="match status" value="1"/>
</dbReference>
<evidence type="ECO:0000256" key="4">
    <source>
        <dbReference type="PIRNR" id="PIRNR006078"/>
    </source>
</evidence>
<evidence type="ECO:0000256" key="1">
    <source>
        <dbReference type="ARBA" id="ARBA00006284"/>
    </source>
</evidence>
<protein>
    <submittedName>
        <fullName evidence="5">Glycerate kinase</fullName>
    </submittedName>
</protein>
<dbReference type="PANTHER" id="PTHR21599">
    <property type="entry name" value="GLYCERATE KINASE"/>
    <property type="match status" value="1"/>
</dbReference>
<gene>
    <name evidence="5" type="ORF">CD039_08120</name>
</gene>
<dbReference type="GeneID" id="98298314"/>
<dbReference type="SUPFAM" id="SSF110738">
    <property type="entry name" value="Glycerate kinase I"/>
    <property type="match status" value="1"/>
</dbReference>
<reference evidence="5 6" key="1">
    <citation type="submission" date="2017-08" db="EMBL/GenBank/DDBJ databases">
        <title>Draft genome sequences of 64 type strains of genus Staph aureus.</title>
        <authorList>
            <person name="Cole K."/>
            <person name="Golubchik T."/>
            <person name="Russell J."/>
            <person name="Foster D."/>
            <person name="Llewelyn M."/>
            <person name="Wilson D."/>
            <person name="Crook D."/>
            <person name="Paul J."/>
        </authorList>
    </citation>
    <scope>NUCLEOTIDE SEQUENCE [LARGE SCALE GENOMIC DNA]</scope>
    <source>
        <strain evidence="5 6">DSM 29875</strain>
    </source>
</reference>
<dbReference type="InterPro" id="IPR004381">
    <property type="entry name" value="Glycerate_kinase"/>
</dbReference>
<evidence type="ECO:0000256" key="2">
    <source>
        <dbReference type="ARBA" id="ARBA00022679"/>
    </source>
</evidence>
<sequence>MDLEKVIIAPDSFKESMSAKEASEAILRGFAKVYPLSVTDYSLIPMADGGEGTTEALSEALQAERVTAEMHDPLMREITSSYAYASDSQTAVIEMASASGLDLLTPEERHPARTSSYGTGELIQDALDRGATRIILGIGGSATNDGGVGMMRALGVHFLDDQNQSIKHGGAALAEIQTIDTSHLDARLKQIDITVACDVRNPLLGKDGATYTYGRQKGADDAMLTQLEAALSHYHSQIAAHLSQDVKNIPGAGAAGGLGTALLAFLHAELTPGIEVVLQETNFAHHVKDADLVITGEGQMDYQSIYGKTPIGVAQVAQRHGVSVIAINGVLGDGYQAVYEHGIAAAFSMLQRNVSLDTALKNGPLNLEYTSENVARILNLSYNSNN</sequence>
<comment type="caution">
    <text evidence="5">The sequence shown here is derived from an EMBL/GenBank/DDBJ whole genome shotgun (WGS) entry which is preliminary data.</text>
</comment>
<evidence type="ECO:0000256" key="3">
    <source>
        <dbReference type="ARBA" id="ARBA00022777"/>
    </source>
</evidence>
<dbReference type="InterPro" id="IPR036129">
    <property type="entry name" value="Glycerate_kinase_sf"/>
</dbReference>
<dbReference type="Gene3D" id="3.90.1510.10">
    <property type="entry name" value="Glycerate kinase, domain 2"/>
    <property type="match status" value="1"/>
</dbReference>
<dbReference type="InterPro" id="IPR018193">
    <property type="entry name" value="Glyc_kinase_flavodox-like_fold"/>
</dbReference>
<dbReference type="GO" id="GO:0008887">
    <property type="term" value="F:glycerate kinase activity"/>
    <property type="evidence" value="ECO:0007669"/>
    <property type="project" value="UniProtKB-UniRule"/>
</dbReference>
<accession>A0A2K4FCE5</accession>
<keyword evidence="2 4" id="KW-0808">Transferase</keyword>
<name>A0A2K4FCE5_9STAP</name>
<dbReference type="InterPro" id="IPR018197">
    <property type="entry name" value="Glycerate_kinase_RE-like"/>
</dbReference>
<dbReference type="GO" id="GO:0031388">
    <property type="term" value="P:organic acid phosphorylation"/>
    <property type="evidence" value="ECO:0007669"/>
    <property type="project" value="UniProtKB-UniRule"/>
</dbReference>
<dbReference type="Gene3D" id="3.40.50.10350">
    <property type="entry name" value="Glycerate kinase, domain 1"/>
    <property type="match status" value="1"/>
</dbReference>
<dbReference type="AlphaFoldDB" id="A0A2K4FCE5"/>
<evidence type="ECO:0000313" key="6">
    <source>
        <dbReference type="Proteomes" id="UP000242712"/>
    </source>
</evidence>
<keyword evidence="3 4" id="KW-0418">Kinase</keyword>
<dbReference type="EMBL" id="PPPX01000011">
    <property type="protein sequence ID" value="POA08943.1"/>
    <property type="molecule type" value="Genomic_DNA"/>
</dbReference>
<evidence type="ECO:0000313" key="5">
    <source>
        <dbReference type="EMBL" id="POA08943.1"/>
    </source>
</evidence>
<dbReference type="RefSeq" id="WP_103371895.1">
    <property type="nucleotide sequence ID" value="NZ_CBCRVO010000002.1"/>
</dbReference>
<dbReference type="OrthoDB" id="9774290at2"/>
<keyword evidence="6" id="KW-1185">Reference proteome</keyword>
<proteinExistence type="inferred from homology"/>
<dbReference type="PANTHER" id="PTHR21599:SF0">
    <property type="entry name" value="GLYCERATE KINASE"/>
    <property type="match status" value="1"/>
</dbReference>
<dbReference type="PIRSF" id="PIRSF006078">
    <property type="entry name" value="GlxK"/>
    <property type="match status" value="1"/>
</dbReference>
<organism evidence="5 6">
    <name type="scientific">Staphylococcus argensis</name>
    <dbReference type="NCBI Taxonomy" id="1607738"/>
    <lineage>
        <taxon>Bacteria</taxon>
        <taxon>Bacillati</taxon>
        <taxon>Bacillota</taxon>
        <taxon>Bacilli</taxon>
        <taxon>Bacillales</taxon>
        <taxon>Staphylococcaceae</taxon>
        <taxon>Staphylococcus</taxon>
    </lineage>
</organism>
<dbReference type="Pfam" id="PF02595">
    <property type="entry name" value="Gly_kinase"/>
    <property type="match status" value="1"/>
</dbReference>